<organism evidence="2 3">
    <name type="scientific">Ananas comosus</name>
    <name type="common">Pineapple</name>
    <name type="synonym">Ananas ananas</name>
    <dbReference type="NCBI Taxonomy" id="4615"/>
    <lineage>
        <taxon>Eukaryota</taxon>
        <taxon>Viridiplantae</taxon>
        <taxon>Streptophyta</taxon>
        <taxon>Embryophyta</taxon>
        <taxon>Tracheophyta</taxon>
        <taxon>Spermatophyta</taxon>
        <taxon>Magnoliopsida</taxon>
        <taxon>Liliopsida</taxon>
        <taxon>Poales</taxon>
        <taxon>Bromeliaceae</taxon>
        <taxon>Bromelioideae</taxon>
        <taxon>Ananas</taxon>
    </lineage>
</organism>
<dbReference type="PANTHER" id="PTHR36792:SF5">
    <property type="entry name" value="SEL1 REPEAT PROTEIN"/>
    <property type="match status" value="1"/>
</dbReference>
<sequence>MDGDGDGVGDGDGGERRRRHVPLSEVVAECVRRWFQDALKEARAGDASMQVLVGQMYHSGYGVARNEQKVRPSS</sequence>
<feature type="region of interest" description="Disordered" evidence="1">
    <location>
        <begin position="1"/>
        <end position="20"/>
    </location>
</feature>
<comment type="caution">
    <text evidence="2">The sequence shown here is derived from an EMBL/GenBank/DDBJ whole genome shotgun (WGS) entry which is preliminary data.</text>
</comment>
<reference evidence="2 3" key="1">
    <citation type="journal article" date="2016" name="DNA Res.">
        <title>The draft genome of MD-2 pineapple using hybrid error correction of long reads.</title>
        <authorList>
            <person name="Redwan R.M."/>
            <person name="Saidin A."/>
            <person name="Kumar S.V."/>
        </authorList>
    </citation>
    <scope>NUCLEOTIDE SEQUENCE [LARGE SCALE GENOMIC DNA]</scope>
    <source>
        <strain evidence="3">cv. MD2</strain>
        <tissue evidence="2">Leaf</tissue>
    </source>
</reference>
<dbReference type="STRING" id="4615.A0A199ULC3"/>
<dbReference type="EMBL" id="LSRQ01006732">
    <property type="protein sequence ID" value="OAY65687.1"/>
    <property type="molecule type" value="Genomic_DNA"/>
</dbReference>
<evidence type="ECO:0000313" key="3">
    <source>
        <dbReference type="Proteomes" id="UP000092600"/>
    </source>
</evidence>
<accession>A0A199ULC3</accession>
<dbReference type="PANTHER" id="PTHR36792">
    <property type="entry name" value="EXPRESSED PROTEIN"/>
    <property type="match status" value="1"/>
</dbReference>
<dbReference type="Proteomes" id="UP000092600">
    <property type="component" value="Unassembled WGS sequence"/>
</dbReference>
<gene>
    <name evidence="2" type="ORF">ACMD2_13783</name>
</gene>
<dbReference type="AlphaFoldDB" id="A0A199ULC3"/>
<proteinExistence type="predicted"/>
<protein>
    <submittedName>
        <fullName evidence="2">Uncharacterized protein</fullName>
    </submittedName>
</protein>
<name>A0A199ULC3_ANACO</name>
<evidence type="ECO:0000256" key="1">
    <source>
        <dbReference type="SAM" id="MobiDB-lite"/>
    </source>
</evidence>
<evidence type="ECO:0000313" key="2">
    <source>
        <dbReference type="EMBL" id="OAY65687.1"/>
    </source>
</evidence>